<keyword evidence="2" id="KW-0805">Transcription regulation</keyword>
<sequence length="164" mass="19063">MLMDAHGDRLLRTAYLLLKDLQAAEEAVQDTFVQAYRKIGQLEDPAKLGSWLLRIALNRCRMKQRTWSWRHIFPSPRMELDAEPGDPGPEESLLLELRGVQVHEAIGRLDYKYREVITLFYYQELSVAEIAEQLQTNENTIKARLARGRRLLKAELEADEEGWP</sequence>
<dbReference type="CDD" id="cd06171">
    <property type="entry name" value="Sigma70_r4"/>
    <property type="match status" value="1"/>
</dbReference>
<dbReference type="InterPro" id="IPR013325">
    <property type="entry name" value="RNA_pol_sigma_r2"/>
</dbReference>
<feature type="domain" description="RNA polymerase sigma-70 region 2" evidence="5">
    <location>
        <begin position="2"/>
        <end position="66"/>
    </location>
</feature>
<dbReference type="PANTHER" id="PTHR43133:SF51">
    <property type="entry name" value="RNA POLYMERASE SIGMA FACTOR"/>
    <property type="match status" value="1"/>
</dbReference>
<keyword evidence="8" id="KW-1185">Reference proteome</keyword>
<comment type="similarity">
    <text evidence="1">Belongs to the sigma-70 factor family. ECF subfamily.</text>
</comment>
<dbReference type="InterPro" id="IPR036388">
    <property type="entry name" value="WH-like_DNA-bd_sf"/>
</dbReference>
<organism evidence="7 8">
    <name type="scientific">Paenibacillus glycinis</name>
    <dbReference type="NCBI Taxonomy" id="2697035"/>
    <lineage>
        <taxon>Bacteria</taxon>
        <taxon>Bacillati</taxon>
        <taxon>Bacillota</taxon>
        <taxon>Bacilli</taxon>
        <taxon>Bacillales</taxon>
        <taxon>Paenibacillaceae</taxon>
        <taxon>Paenibacillus</taxon>
    </lineage>
</organism>
<comment type="caution">
    <text evidence="7">The sequence shown here is derived from an EMBL/GenBank/DDBJ whole genome shotgun (WGS) entry which is preliminary data.</text>
</comment>
<keyword evidence="3" id="KW-0731">Sigma factor</keyword>
<evidence type="ECO:0000313" key="7">
    <source>
        <dbReference type="EMBL" id="NBD23110.1"/>
    </source>
</evidence>
<dbReference type="NCBIfam" id="TIGR02937">
    <property type="entry name" value="sigma70-ECF"/>
    <property type="match status" value="1"/>
</dbReference>
<dbReference type="Gene3D" id="1.10.10.10">
    <property type="entry name" value="Winged helix-like DNA-binding domain superfamily/Winged helix DNA-binding domain"/>
    <property type="match status" value="1"/>
</dbReference>
<reference evidence="7 8" key="1">
    <citation type="submission" date="2020-01" db="EMBL/GenBank/DDBJ databases">
        <title>Paenibacillus soybeanensis sp. nov. isolated from the nodules of soybean (Glycine max(L.) Merr).</title>
        <authorList>
            <person name="Wang H."/>
        </authorList>
    </citation>
    <scope>NUCLEOTIDE SEQUENCE [LARGE SCALE GENOMIC DNA]</scope>
    <source>
        <strain evidence="7 8">T1</strain>
    </source>
</reference>
<proteinExistence type="inferred from homology"/>
<evidence type="ECO:0000259" key="5">
    <source>
        <dbReference type="Pfam" id="PF04542"/>
    </source>
</evidence>
<dbReference type="Pfam" id="PF08281">
    <property type="entry name" value="Sigma70_r4_2"/>
    <property type="match status" value="1"/>
</dbReference>
<evidence type="ECO:0000256" key="3">
    <source>
        <dbReference type="ARBA" id="ARBA00023082"/>
    </source>
</evidence>
<dbReference type="InterPro" id="IPR013324">
    <property type="entry name" value="RNA_pol_sigma_r3/r4-like"/>
</dbReference>
<dbReference type="Gene3D" id="1.10.1740.10">
    <property type="match status" value="1"/>
</dbReference>
<evidence type="ECO:0000256" key="4">
    <source>
        <dbReference type="ARBA" id="ARBA00023163"/>
    </source>
</evidence>
<name>A0ABW9XKG8_9BACL</name>
<dbReference type="InterPro" id="IPR007627">
    <property type="entry name" value="RNA_pol_sigma70_r2"/>
</dbReference>
<accession>A0ABW9XKG8</accession>
<dbReference type="InterPro" id="IPR013249">
    <property type="entry name" value="RNA_pol_sigma70_r4_t2"/>
</dbReference>
<keyword evidence="4" id="KW-0804">Transcription</keyword>
<feature type="domain" description="RNA polymerase sigma factor 70 region 4 type 2" evidence="6">
    <location>
        <begin position="101"/>
        <end position="152"/>
    </location>
</feature>
<dbReference type="InterPro" id="IPR039425">
    <property type="entry name" value="RNA_pol_sigma-70-like"/>
</dbReference>
<dbReference type="InterPro" id="IPR014284">
    <property type="entry name" value="RNA_pol_sigma-70_dom"/>
</dbReference>
<evidence type="ECO:0000256" key="2">
    <source>
        <dbReference type="ARBA" id="ARBA00023015"/>
    </source>
</evidence>
<dbReference type="SUPFAM" id="SSF88659">
    <property type="entry name" value="Sigma3 and sigma4 domains of RNA polymerase sigma factors"/>
    <property type="match status" value="1"/>
</dbReference>
<dbReference type="PANTHER" id="PTHR43133">
    <property type="entry name" value="RNA POLYMERASE ECF-TYPE SIGMA FACTO"/>
    <property type="match status" value="1"/>
</dbReference>
<gene>
    <name evidence="7" type="ORF">GT019_04435</name>
</gene>
<dbReference type="EMBL" id="JAAAMV010000002">
    <property type="protein sequence ID" value="NBD23110.1"/>
    <property type="molecule type" value="Genomic_DNA"/>
</dbReference>
<evidence type="ECO:0000256" key="1">
    <source>
        <dbReference type="ARBA" id="ARBA00010641"/>
    </source>
</evidence>
<protein>
    <submittedName>
        <fullName evidence="7">Sigma-70 family RNA polymerase sigma factor</fullName>
    </submittedName>
</protein>
<evidence type="ECO:0000259" key="6">
    <source>
        <dbReference type="Pfam" id="PF08281"/>
    </source>
</evidence>
<dbReference type="Proteomes" id="UP000665561">
    <property type="component" value="Unassembled WGS sequence"/>
</dbReference>
<dbReference type="SUPFAM" id="SSF88946">
    <property type="entry name" value="Sigma2 domain of RNA polymerase sigma factors"/>
    <property type="match status" value="1"/>
</dbReference>
<evidence type="ECO:0000313" key="8">
    <source>
        <dbReference type="Proteomes" id="UP000665561"/>
    </source>
</evidence>
<dbReference type="Pfam" id="PF04542">
    <property type="entry name" value="Sigma70_r2"/>
    <property type="match status" value="1"/>
</dbReference>